<dbReference type="InterPro" id="IPR012336">
    <property type="entry name" value="Thioredoxin-like_fold"/>
</dbReference>
<organism evidence="2 3">
    <name type="scientific">Actinacidiphila guanduensis</name>
    <dbReference type="NCBI Taxonomy" id="310781"/>
    <lineage>
        <taxon>Bacteria</taxon>
        <taxon>Bacillati</taxon>
        <taxon>Actinomycetota</taxon>
        <taxon>Actinomycetes</taxon>
        <taxon>Kitasatosporales</taxon>
        <taxon>Streptomycetaceae</taxon>
        <taxon>Actinacidiphila</taxon>
    </lineage>
</organism>
<dbReference type="AlphaFoldDB" id="A0A1H0P5N9"/>
<dbReference type="Proteomes" id="UP000199341">
    <property type="component" value="Unassembled WGS sequence"/>
</dbReference>
<name>A0A1H0P5N9_9ACTN</name>
<dbReference type="GO" id="GO:0016853">
    <property type="term" value="F:isomerase activity"/>
    <property type="evidence" value="ECO:0007669"/>
    <property type="project" value="UniProtKB-KW"/>
</dbReference>
<keyword evidence="3" id="KW-1185">Reference proteome</keyword>
<proteinExistence type="predicted"/>
<dbReference type="STRING" id="310781.SAMN05216259_11561"/>
<reference evidence="2 3" key="1">
    <citation type="submission" date="2016-10" db="EMBL/GenBank/DDBJ databases">
        <authorList>
            <person name="de Groot N.N."/>
        </authorList>
    </citation>
    <scope>NUCLEOTIDE SEQUENCE [LARGE SCALE GENOMIC DNA]</scope>
    <source>
        <strain evidence="2 3">CGMCC 4.2022</strain>
    </source>
</reference>
<dbReference type="EMBL" id="FNIE01000015">
    <property type="protein sequence ID" value="SDO99995.1"/>
    <property type="molecule type" value="Genomic_DNA"/>
</dbReference>
<dbReference type="InterPro" id="IPR036249">
    <property type="entry name" value="Thioredoxin-like_sf"/>
</dbReference>
<gene>
    <name evidence="2" type="ORF">SAMN05216259_11561</name>
</gene>
<feature type="domain" description="Thioredoxin-like fold" evidence="1">
    <location>
        <begin position="104"/>
        <end position="264"/>
    </location>
</feature>
<evidence type="ECO:0000313" key="2">
    <source>
        <dbReference type="EMBL" id="SDO99995.1"/>
    </source>
</evidence>
<keyword evidence="2" id="KW-0413">Isomerase</keyword>
<sequence>MGGSGMGTRATTGVDKAVRRNGGEAACIGRTGGVRAGARRRGGVAACAAIVLGVLLAGCDSTPPDRVTHTATTTATAASASPTGADVPSGGPALTDLPARLESDGTTITMGDPSAPHTLSVYEDPRCPICERFEQANAAQVLALTKAGRMRVQYTLASFLDRNLGGGGSKRAVNALRAALDAGGFAQLHTLVYQYQPPETTDGFTTAYLLQLAGQVPGLRSATFDAAVRGQTYQDFVDRSEQAFTDSGAQGTPTLKIDGKSVPNTDAIFTAAGFKQVLAQHGIS</sequence>
<evidence type="ECO:0000313" key="3">
    <source>
        <dbReference type="Proteomes" id="UP000199341"/>
    </source>
</evidence>
<dbReference type="Pfam" id="PF13462">
    <property type="entry name" value="Thioredoxin_4"/>
    <property type="match status" value="1"/>
</dbReference>
<accession>A0A1H0P5N9</accession>
<protein>
    <submittedName>
        <fullName evidence="2">Protein-disulfide isomerase</fullName>
    </submittedName>
</protein>
<dbReference type="SUPFAM" id="SSF52833">
    <property type="entry name" value="Thioredoxin-like"/>
    <property type="match status" value="1"/>
</dbReference>
<evidence type="ECO:0000259" key="1">
    <source>
        <dbReference type="Pfam" id="PF13462"/>
    </source>
</evidence>
<dbReference type="Gene3D" id="3.40.30.10">
    <property type="entry name" value="Glutaredoxin"/>
    <property type="match status" value="1"/>
</dbReference>